<name>A0A376F3A3_ENTAS</name>
<dbReference type="Gene3D" id="3.40.50.300">
    <property type="entry name" value="P-loop containing nucleotide triphosphate hydrolases"/>
    <property type="match status" value="2"/>
</dbReference>
<sequence length="209" mass="22704">MLTISVWNRKGGVGKTNSAIQIAGWFAAQGRKTSLVDLDPQGGSLIFAGYAKQNGKELPFHVGRKPAADSEYIIFDHSPGVNSGGALGSFVIVPTILDASSFSITLKSIDELKNEMKKPYLLLPNRVEIQNKEQGELLERIQEKARAHGYEQPFIRKRVAYPRAYGMGITVFEPKSGLPSANDAQAEFEHLLSVMGSKIKQLASGGSEA</sequence>
<dbReference type="EMBL" id="UFYI01000005">
    <property type="protein sequence ID" value="STD17611.1"/>
    <property type="molecule type" value="Genomic_DNA"/>
</dbReference>
<accession>A0A376F3A3</accession>
<dbReference type="RefSeq" id="WP_001569497.1">
    <property type="nucleotide sequence ID" value="NZ_CP011864.1"/>
</dbReference>
<protein>
    <submittedName>
        <fullName evidence="2">Sporulation initiation inhibitor protein soj</fullName>
    </submittedName>
</protein>
<organism evidence="2 3">
    <name type="scientific">Enterobacter asburiae</name>
    <dbReference type="NCBI Taxonomy" id="61645"/>
    <lineage>
        <taxon>Bacteria</taxon>
        <taxon>Pseudomonadati</taxon>
        <taxon>Pseudomonadota</taxon>
        <taxon>Gammaproteobacteria</taxon>
        <taxon>Enterobacterales</taxon>
        <taxon>Enterobacteriaceae</taxon>
        <taxon>Enterobacter</taxon>
        <taxon>Enterobacter cloacae complex</taxon>
    </lineage>
</organism>
<feature type="domain" description="CobQ/CobB/MinD/ParA nucleotide binding" evidence="1">
    <location>
        <begin position="4"/>
        <end position="168"/>
    </location>
</feature>
<gene>
    <name evidence="2" type="primary">soj</name>
    <name evidence="2" type="ORF">NCTC12123_00119</name>
</gene>
<dbReference type="SUPFAM" id="SSF52540">
    <property type="entry name" value="P-loop containing nucleoside triphosphate hydrolases"/>
    <property type="match status" value="1"/>
</dbReference>
<evidence type="ECO:0000259" key="1">
    <source>
        <dbReference type="Pfam" id="PF01656"/>
    </source>
</evidence>
<dbReference type="InterPro" id="IPR027417">
    <property type="entry name" value="P-loop_NTPase"/>
</dbReference>
<dbReference type="InterPro" id="IPR002586">
    <property type="entry name" value="CobQ/CobB/MinD/ParA_Nub-bd_dom"/>
</dbReference>
<dbReference type="Pfam" id="PF01656">
    <property type="entry name" value="CbiA"/>
    <property type="match status" value="1"/>
</dbReference>
<dbReference type="CDD" id="cd02042">
    <property type="entry name" value="ParAB_family"/>
    <property type="match status" value="1"/>
</dbReference>
<proteinExistence type="predicted"/>
<evidence type="ECO:0000313" key="3">
    <source>
        <dbReference type="Proteomes" id="UP000255163"/>
    </source>
</evidence>
<dbReference type="Proteomes" id="UP000255163">
    <property type="component" value="Unassembled WGS sequence"/>
</dbReference>
<dbReference type="AlphaFoldDB" id="A0A376F3A3"/>
<dbReference type="PANTHER" id="PTHR13696">
    <property type="entry name" value="P-LOOP CONTAINING NUCLEOSIDE TRIPHOSPHATE HYDROLASE"/>
    <property type="match status" value="1"/>
</dbReference>
<evidence type="ECO:0000313" key="2">
    <source>
        <dbReference type="EMBL" id="STD17611.1"/>
    </source>
</evidence>
<dbReference type="PANTHER" id="PTHR13696:SF99">
    <property type="entry name" value="COBYRINIC ACID AC-DIAMIDE SYNTHASE"/>
    <property type="match status" value="1"/>
</dbReference>
<reference evidence="2 3" key="1">
    <citation type="submission" date="2018-06" db="EMBL/GenBank/DDBJ databases">
        <authorList>
            <consortium name="Pathogen Informatics"/>
            <person name="Doyle S."/>
        </authorList>
    </citation>
    <scope>NUCLEOTIDE SEQUENCE [LARGE SCALE GENOMIC DNA]</scope>
    <source>
        <strain evidence="2 3">NCTC12123</strain>
    </source>
</reference>
<dbReference type="InterPro" id="IPR050678">
    <property type="entry name" value="DNA_Partitioning_ATPase"/>
</dbReference>